<protein>
    <submittedName>
        <fullName evidence="2">Uncharacterized protein</fullName>
    </submittedName>
</protein>
<evidence type="ECO:0000313" key="2">
    <source>
        <dbReference type="EMBL" id="KOS39204.1"/>
    </source>
</evidence>
<organism evidence="2 3">
    <name type="scientific">Penicillium nordicum</name>
    <dbReference type="NCBI Taxonomy" id="229535"/>
    <lineage>
        <taxon>Eukaryota</taxon>
        <taxon>Fungi</taxon>
        <taxon>Dikarya</taxon>
        <taxon>Ascomycota</taxon>
        <taxon>Pezizomycotina</taxon>
        <taxon>Eurotiomycetes</taxon>
        <taxon>Eurotiomycetidae</taxon>
        <taxon>Eurotiales</taxon>
        <taxon>Aspergillaceae</taxon>
        <taxon>Penicillium</taxon>
    </lineage>
</organism>
<evidence type="ECO:0000256" key="1">
    <source>
        <dbReference type="SAM" id="Phobius"/>
    </source>
</evidence>
<name>A0A0M8P182_9EURO</name>
<keyword evidence="1" id="KW-0812">Transmembrane</keyword>
<evidence type="ECO:0000313" key="3">
    <source>
        <dbReference type="Proteomes" id="UP000037696"/>
    </source>
</evidence>
<dbReference type="STRING" id="229535.A0A0M8P182"/>
<dbReference type="AlphaFoldDB" id="A0A0M8P182"/>
<sequence length="454" mass="51539">MNVNQRSPSSLINTTIDKMDIRHAFLRSKVKGPEVVCLDTQKLCEAVFRNPSKMTICSPETITWQRFLERQILTLWSSYFAPALSSLDHAENTHQDAFQLFLQISILLRDTQPLETTIDSIATKLFANSGINSEEIRNARRHEIRQVIFAVTGLLTTLYTPAPTISAGNFTIVVPEDLGSMRCQQSCEKAQNALFGFLKGFGILLPIQGEEEEDSPVEEASEELHISKLNYASLRNISNIQISWVNDLSSHLYFNDKKQVLSLFRLPSFCVAHSLDELATSLFHGVLNSPLAKLSGDGDLKDSCSQAYLEEVFLTYRLLFGLDKHSRRRFKSEQKRRARSSGPPDRFLNKLCANARMDMDTSERLEAAFRPGGVYIKHNDFPIFGERLMILQSYSIRQSPSRFRAFWKDRRKPADFLNLWVVIIFGASALLLSLLQLIIAIIALAVAFKQLEQR</sequence>
<dbReference type="EMBL" id="LHQQ01000214">
    <property type="protein sequence ID" value="KOS39204.1"/>
    <property type="molecule type" value="Genomic_DNA"/>
</dbReference>
<comment type="caution">
    <text evidence="2">The sequence shown here is derived from an EMBL/GenBank/DDBJ whole genome shotgun (WGS) entry which is preliminary data.</text>
</comment>
<keyword evidence="3" id="KW-1185">Reference proteome</keyword>
<keyword evidence="1" id="KW-1133">Transmembrane helix</keyword>
<reference evidence="2 3" key="1">
    <citation type="submission" date="2015-08" db="EMBL/GenBank/DDBJ databases">
        <title>Genome sequencing of Penicillium nordicum.</title>
        <authorList>
            <person name="Nguyen H.D."/>
            <person name="Seifert K.A."/>
        </authorList>
    </citation>
    <scope>NUCLEOTIDE SEQUENCE [LARGE SCALE GENOMIC DNA]</scope>
    <source>
        <strain evidence="2 3">DAOMC 185683</strain>
    </source>
</reference>
<keyword evidence="1" id="KW-0472">Membrane</keyword>
<gene>
    <name evidence="2" type="ORF">ACN38_g9961</name>
</gene>
<feature type="transmembrane region" description="Helical" evidence="1">
    <location>
        <begin position="419"/>
        <end position="448"/>
    </location>
</feature>
<proteinExistence type="predicted"/>
<dbReference type="Proteomes" id="UP000037696">
    <property type="component" value="Unassembled WGS sequence"/>
</dbReference>
<accession>A0A0M8P182</accession>
<dbReference type="OrthoDB" id="5428890at2759"/>